<dbReference type="AlphaFoldDB" id="A0A5P1FX96"/>
<sequence>MAEGRRRRAHPGDVRGHEAQGRLAGRCVFLALATPLSRWWRRRCLSGCLPISDAAETFRAFLAIRCGGGGTAGLKGSSVAAALPGCVRGPAILLLPRAGFAFFRWRRALDARWASPRGSSLI</sequence>
<proteinExistence type="predicted"/>
<evidence type="ECO:0000313" key="2">
    <source>
        <dbReference type="Proteomes" id="UP000243459"/>
    </source>
</evidence>
<evidence type="ECO:0000313" key="1">
    <source>
        <dbReference type="EMBL" id="ONK82119.1"/>
    </source>
</evidence>
<keyword evidence="2" id="KW-1185">Reference proteome</keyword>
<dbReference type="Gramene" id="ONK82119">
    <property type="protein sequence ID" value="ONK82119"/>
    <property type="gene ID" value="A4U43_C01F36310"/>
</dbReference>
<reference evidence="2" key="1">
    <citation type="journal article" date="2017" name="Nat. Commun.">
        <title>The asparagus genome sheds light on the origin and evolution of a young Y chromosome.</title>
        <authorList>
            <person name="Harkess A."/>
            <person name="Zhou J."/>
            <person name="Xu C."/>
            <person name="Bowers J.E."/>
            <person name="Van der Hulst R."/>
            <person name="Ayyampalayam S."/>
            <person name="Mercati F."/>
            <person name="Riccardi P."/>
            <person name="McKain M.R."/>
            <person name="Kakrana A."/>
            <person name="Tang H."/>
            <person name="Ray J."/>
            <person name="Groenendijk J."/>
            <person name="Arikit S."/>
            <person name="Mathioni S.M."/>
            <person name="Nakano M."/>
            <person name="Shan H."/>
            <person name="Telgmann-Rauber A."/>
            <person name="Kanno A."/>
            <person name="Yue Z."/>
            <person name="Chen H."/>
            <person name="Li W."/>
            <person name="Chen Y."/>
            <person name="Xu X."/>
            <person name="Zhang Y."/>
            <person name="Luo S."/>
            <person name="Chen H."/>
            <person name="Gao J."/>
            <person name="Mao Z."/>
            <person name="Pires J.C."/>
            <person name="Luo M."/>
            <person name="Kudrna D."/>
            <person name="Wing R.A."/>
            <person name="Meyers B.C."/>
            <person name="Yi K."/>
            <person name="Kong H."/>
            <person name="Lavrijsen P."/>
            <person name="Sunseri F."/>
            <person name="Falavigna A."/>
            <person name="Ye Y."/>
            <person name="Leebens-Mack J.H."/>
            <person name="Chen G."/>
        </authorList>
    </citation>
    <scope>NUCLEOTIDE SEQUENCE [LARGE SCALE GENOMIC DNA]</scope>
    <source>
        <strain evidence="2">cv. DH0086</strain>
    </source>
</reference>
<dbReference type="Proteomes" id="UP000243459">
    <property type="component" value="Chromosome 1"/>
</dbReference>
<name>A0A5P1FX96_ASPOF</name>
<dbReference type="EMBL" id="CM007381">
    <property type="protein sequence ID" value="ONK82119.1"/>
    <property type="molecule type" value="Genomic_DNA"/>
</dbReference>
<organism evidence="1 2">
    <name type="scientific">Asparagus officinalis</name>
    <name type="common">Garden asparagus</name>
    <dbReference type="NCBI Taxonomy" id="4686"/>
    <lineage>
        <taxon>Eukaryota</taxon>
        <taxon>Viridiplantae</taxon>
        <taxon>Streptophyta</taxon>
        <taxon>Embryophyta</taxon>
        <taxon>Tracheophyta</taxon>
        <taxon>Spermatophyta</taxon>
        <taxon>Magnoliopsida</taxon>
        <taxon>Liliopsida</taxon>
        <taxon>Asparagales</taxon>
        <taxon>Asparagaceae</taxon>
        <taxon>Asparagoideae</taxon>
        <taxon>Asparagus</taxon>
    </lineage>
</organism>
<accession>A0A5P1FX96</accession>
<protein>
    <submittedName>
        <fullName evidence="1">Uncharacterized protein</fullName>
    </submittedName>
</protein>
<gene>
    <name evidence="1" type="ORF">A4U43_C01F36310</name>
</gene>